<sequence length="107" mass="11464">MSVLNAPTSQSRRAICAAAAGDRSEPSGLVMIAWMLPAAGYAKSAVGDAEMRTWLSALGSDERRVLQRAAIDLVGLVDDEGAGAGRHRQDHRSPRVIRTGRPRLSIR</sequence>
<proteinExistence type="predicted"/>
<keyword evidence="3" id="KW-1185">Reference proteome</keyword>
<feature type="region of interest" description="Disordered" evidence="1">
    <location>
        <begin position="81"/>
        <end position="107"/>
    </location>
</feature>
<evidence type="ECO:0000313" key="2">
    <source>
        <dbReference type="EMBL" id="MFI0912433.1"/>
    </source>
</evidence>
<evidence type="ECO:0000256" key="1">
    <source>
        <dbReference type="SAM" id="MobiDB-lite"/>
    </source>
</evidence>
<dbReference type="Proteomes" id="UP001611162">
    <property type="component" value="Unassembled WGS sequence"/>
</dbReference>
<dbReference type="RefSeq" id="WP_397613320.1">
    <property type="nucleotide sequence ID" value="NZ_JBIRRB010000006.1"/>
</dbReference>
<protein>
    <submittedName>
        <fullName evidence="2">Uncharacterized protein</fullName>
    </submittedName>
</protein>
<comment type="caution">
    <text evidence="2">The sequence shown here is derived from an EMBL/GenBank/DDBJ whole genome shotgun (WGS) entry which is preliminary data.</text>
</comment>
<gene>
    <name evidence="2" type="ORF">ACH4TF_18480</name>
</gene>
<evidence type="ECO:0000313" key="3">
    <source>
        <dbReference type="Proteomes" id="UP001611162"/>
    </source>
</evidence>
<name>A0ABW7T4S5_9ACTN</name>
<reference evidence="2 3" key="1">
    <citation type="submission" date="2024-10" db="EMBL/GenBank/DDBJ databases">
        <title>The Natural Products Discovery Center: Release of the First 8490 Sequenced Strains for Exploring Actinobacteria Biosynthetic Diversity.</title>
        <authorList>
            <person name="Kalkreuter E."/>
            <person name="Kautsar S.A."/>
            <person name="Yang D."/>
            <person name="Bader C.D."/>
            <person name="Teijaro C.N."/>
            <person name="Fluegel L."/>
            <person name="Davis C.M."/>
            <person name="Simpson J.R."/>
            <person name="Lauterbach L."/>
            <person name="Steele A.D."/>
            <person name="Gui C."/>
            <person name="Meng S."/>
            <person name="Li G."/>
            <person name="Viehrig K."/>
            <person name="Ye F."/>
            <person name="Su P."/>
            <person name="Kiefer A.F."/>
            <person name="Nichols A."/>
            <person name="Cepeda A.J."/>
            <person name="Yan W."/>
            <person name="Fan B."/>
            <person name="Jiang Y."/>
            <person name="Adhikari A."/>
            <person name="Zheng C.-J."/>
            <person name="Schuster L."/>
            <person name="Cowan T.M."/>
            <person name="Smanski M.J."/>
            <person name="Chevrette M.G."/>
            <person name="De Carvalho L.P.S."/>
            <person name="Shen B."/>
        </authorList>
    </citation>
    <scope>NUCLEOTIDE SEQUENCE [LARGE SCALE GENOMIC DNA]</scope>
    <source>
        <strain evidence="2 3">NPDC020979</strain>
    </source>
</reference>
<organism evidence="2 3">
    <name type="scientific">Streptomyces abikoensis</name>
    <dbReference type="NCBI Taxonomy" id="97398"/>
    <lineage>
        <taxon>Bacteria</taxon>
        <taxon>Bacillati</taxon>
        <taxon>Actinomycetota</taxon>
        <taxon>Actinomycetes</taxon>
        <taxon>Kitasatosporales</taxon>
        <taxon>Streptomycetaceae</taxon>
        <taxon>Streptomyces</taxon>
    </lineage>
</organism>
<accession>A0ABW7T4S5</accession>
<dbReference type="EMBL" id="JBIRRB010000006">
    <property type="protein sequence ID" value="MFI0912433.1"/>
    <property type="molecule type" value="Genomic_DNA"/>
</dbReference>
<feature type="compositionally biased region" description="Basic residues" evidence="1">
    <location>
        <begin position="85"/>
        <end position="107"/>
    </location>
</feature>